<evidence type="ECO:0000256" key="3">
    <source>
        <dbReference type="ARBA" id="ARBA00038858"/>
    </source>
</evidence>
<evidence type="ECO:0000256" key="1">
    <source>
        <dbReference type="ARBA" id="ARBA00023235"/>
    </source>
</evidence>
<name>A0ABS4PT71_9PSEU</name>
<dbReference type="InterPro" id="IPR029767">
    <property type="entry name" value="WecB-like"/>
</dbReference>
<evidence type="ECO:0000313" key="6">
    <source>
        <dbReference type="EMBL" id="MBP2182631.1"/>
    </source>
</evidence>
<feature type="domain" description="UDP-N-acetylglucosamine 2-epimerase" evidence="5">
    <location>
        <begin position="28"/>
        <end position="373"/>
    </location>
</feature>
<dbReference type="Gene3D" id="3.40.50.2000">
    <property type="entry name" value="Glycogen Phosphorylase B"/>
    <property type="match status" value="2"/>
</dbReference>
<comment type="caution">
    <text evidence="6">The sequence shown here is derived from an EMBL/GenBank/DDBJ whole genome shotgun (WGS) entry which is preliminary data.</text>
</comment>
<dbReference type="NCBIfam" id="TIGR00236">
    <property type="entry name" value="wecB"/>
    <property type="match status" value="1"/>
</dbReference>
<dbReference type="GO" id="GO:0008761">
    <property type="term" value="F:UDP-N-acetylglucosamine 2-epimerase activity"/>
    <property type="evidence" value="ECO:0007669"/>
    <property type="project" value="UniProtKB-EC"/>
</dbReference>
<dbReference type="CDD" id="cd03786">
    <property type="entry name" value="GTB_UDP-GlcNAc_2-Epimerase"/>
    <property type="match status" value="1"/>
</dbReference>
<sequence length="411" mass="44448">MQERTPPEVQFVVGTRPEALKIAPVAAALRRRGRLRPVVVASGQHPTMVHQALAVFGMAPDEELPVRRTVGSQPEFFAHVLPALDALWRRRPPAAVVVQGDTSTTFAAALVAFWHRLPVVHLEAGLRSHDLSAPFPEEANRRFVSIASTLHLAPTPAAARHLDNEGIPMARVVVTGNTAVDAVHAMTARPRDYAEPRLSDVESRALSGRRRVVLVTVHRRESWGVPMDRVLRAVRTLVRTHEDIEVVLPAHPNPAVRAQVENTLRGCERVLVTGPLEYADLVRLLAVSTLVLSDSGGIQEEAPTFSVPVLVLRDVTERLEAVEAGCAILVGTDEERILATAGALLDDPAAAAAMASRGNPFGDGRAAERTEAALAHLLGLTDTRPQPFQAAMRPVPVQRPAGVLQRVPEPQ</sequence>
<dbReference type="Pfam" id="PF02350">
    <property type="entry name" value="Epimerase_2"/>
    <property type="match status" value="1"/>
</dbReference>
<dbReference type="Proteomes" id="UP000741013">
    <property type="component" value="Unassembled WGS sequence"/>
</dbReference>
<organism evidence="6 7">
    <name type="scientific">Amycolatopsis magusensis</name>
    <dbReference type="NCBI Taxonomy" id="882444"/>
    <lineage>
        <taxon>Bacteria</taxon>
        <taxon>Bacillati</taxon>
        <taxon>Actinomycetota</taxon>
        <taxon>Actinomycetes</taxon>
        <taxon>Pseudonocardiales</taxon>
        <taxon>Pseudonocardiaceae</taxon>
        <taxon>Amycolatopsis</taxon>
    </lineage>
</organism>
<proteinExistence type="inferred from homology"/>
<dbReference type="PANTHER" id="PTHR43174">
    <property type="entry name" value="UDP-N-ACETYLGLUCOSAMINE 2-EPIMERASE"/>
    <property type="match status" value="1"/>
</dbReference>
<dbReference type="EMBL" id="JAGGMS010000001">
    <property type="protein sequence ID" value="MBP2182631.1"/>
    <property type="molecule type" value="Genomic_DNA"/>
</dbReference>
<evidence type="ECO:0000259" key="5">
    <source>
        <dbReference type="Pfam" id="PF02350"/>
    </source>
</evidence>
<dbReference type="SUPFAM" id="SSF53756">
    <property type="entry name" value="UDP-Glycosyltransferase/glycogen phosphorylase"/>
    <property type="match status" value="1"/>
</dbReference>
<dbReference type="InterPro" id="IPR003331">
    <property type="entry name" value="UDP_GlcNAc_Epimerase_2_dom"/>
</dbReference>
<keyword evidence="1 4" id="KW-0413">Isomerase</keyword>
<accession>A0ABS4PT71</accession>
<evidence type="ECO:0000313" key="7">
    <source>
        <dbReference type="Proteomes" id="UP000741013"/>
    </source>
</evidence>
<comment type="similarity">
    <text evidence="2 4">Belongs to the UDP-N-acetylglucosamine 2-epimerase family.</text>
</comment>
<gene>
    <name evidence="6" type="ORF">JOM49_004157</name>
</gene>
<evidence type="ECO:0000256" key="4">
    <source>
        <dbReference type="RuleBase" id="RU003513"/>
    </source>
</evidence>
<dbReference type="PANTHER" id="PTHR43174:SF2">
    <property type="entry name" value="UDP-N-ACETYLGLUCOSAMINE 2-EPIMERASE"/>
    <property type="match status" value="1"/>
</dbReference>
<dbReference type="EC" id="5.1.3.14" evidence="3"/>
<keyword evidence="7" id="KW-1185">Reference proteome</keyword>
<reference evidence="6 7" key="1">
    <citation type="submission" date="2021-03" db="EMBL/GenBank/DDBJ databases">
        <title>Sequencing the genomes of 1000 actinobacteria strains.</title>
        <authorList>
            <person name="Klenk H.-P."/>
        </authorList>
    </citation>
    <scope>NUCLEOTIDE SEQUENCE [LARGE SCALE GENOMIC DNA]</scope>
    <source>
        <strain evidence="6 7">DSM 45510</strain>
    </source>
</reference>
<evidence type="ECO:0000256" key="2">
    <source>
        <dbReference type="ARBA" id="ARBA00038209"/>
    </source>
</evidence>
<protein>
    <recommendedName>
        <fullName evidence="3">UDP-N-acetylglucosamine 2-epimerase (non-hydrolyzing)</fullName>
        <ecNumber evidence="3">5.1.3.14</ecNumber>
    </recommendedName>
</protein>
<dbReference type="RefSeq" id="WP_209665911.1">
    <property type="nucleotide sequence ID" value="NZ_JAGGMS010000001.1"/>
</dbReference>